<evidence type="ECO:0000256" key="6">
    <source>
        <dbReference type="ARBA" id="ARBA00023134"/>
    </source>
</evidence>
<comment type="caution">
    <text evidence="10">The sequence shown here is derived from an EMBL/GenBank/DDBJ whole genome shotgun (WGS) entry which is preliminary data.</text>
</comment>
<accession>A0A0G0Z7Q4</accession>
<evidence type="ECO:0000256" key="1">
    <source>
        <dbReference type="ARBA" id="ARBA00007733"/>
    </source>
</evidence>
<dbReference type="PATRIC" id="fig|1618615.3.peg.154"/>
<dbReference type="EMBL" id="LCDB01000005">
    <property type="protein sequence ID" value="KKS44634.1"/>
    <property type="molecule type" value="Genomic_DNA"/>
</dbReference>
<comment type="function">
    <text evidence="8">One of the essential components for the initiation of protein synthesis. Protects formylmethionyl-tRNA from spontaneous hydrolysis and promotes its binding to the 30S ribosomal subunits. Also involved in the hydrolysis of GTP during the formation of the 70S ribosomal complex.</text>
</comment>
<dbReference type="InterPro" id="IPR000178">
    <property type="entry name" value="TF_IF2_bacterial-like"/>
</dbReference>
<dbReference type="NCBIfam" id="TIGR00231">
    <property type="entry name" value="small_GTP"/>
    <property type="match status" value="1"/>
</dbReference>
<dbReference type="PANTHER" id="PTHR43381:SF5">
    <property type="entry name" value="TR-TYPE G DOMAIN-CONTAINING PROTEIN"/>
    <property type="match status" value="1"/>
</dbReference>
<dbReference type="InterPro" id="IPR053905">
    <property type="entry name" value="EF-G-like_DII"/>
</dbReference>
<dbReference type="FunFam" id="3.40.50.10050:FF:000001">
    <property type="entry name" value="Translation initiation factor IF-2"/>
    <property type="match status" value="1"/>
</dbReference>
<dbReference type="GO" id="GO:0005525">
    <property type="term" value="F:GTP binding"/>
    <property type="evidence" value="ECO:0007669"/>
    <property type="project" value="UniProtKB-KW"/>
</dbReference>
<dbReference type="Pfam" id="PF11987">
    <property type="entry name" value="IF-2"/>
    <property type="match status" value="1"/>
</dbReference>
<dbReference type="FunFam" id="3.40.50.300:FF:000019">
    <property type="entry name" value="Translation initiation factor IF-2"/>
    <property type="match status" value="1"/>
</dbReference>
<evidence type="ECO:0000313" key="10">
    <source>
        <dbReference type="EMBL" id="KKS44634.1"/>
    </source>
</evidence>
<dbReference type="InterPro" id="IPR023115">
    <property type="entry name" value="TIF_IF2_dom3"/>
</dbReference>
<evidence type="ECO:0000313" key="11">
    <source>
        <dbReference type="Proteomes" id="UP000033986"/>
    </source>
</evidence>
<evidence type="ECO:0000256" key="2">
    <source>
        <dbReference type="ARBA" id="ARBA00020675"/>
    </source>
</evidence>
<dbReference type="Proteomes" id="UP000033986">
    <property type="component" value="Unassembled WGS sequence"/>
</dbReference>
<name>A0A0G0Z7Q4_9BACT</name>
<dbReference type="SUPFAM" id="SSF50447">
    <property type="entry name" value="Translation proteins"/>
    <property type="match status" value="2"/>
</dbReference>
<keyword evidence="5 8" id="KW-0648">Protein biosynthesis</keyword>
<protein>
    <recommendedName>
        <fullName evidence="2 7">Translation initiation factor IF-2</fullName>
    </recommendedName>
</protein>
<dbReference type="Pfam" id="PF00009">
    <property type="entry name" value="GTP_EFTU"/>
    <property type="match status" value="1"/>
</dbReference>
<dbReference type="Gene3D" id="3.40.50.300">
    <property type="entry name" value="P-loop containing nucleotide triphosphate hydrolases"/>
    <property type="match status" value="1"/>
</dbReference>
<evidence type="ECO:0000259" key="9">
    <source>
        <dbReference type="PROSITE" id="PS51722"/>
    </source>
</evidence>
<comment type="similarity">
    <text evidence="1 8">Belongs to the TRAFAC class translation factor GTPase superfamily. Classic translation factor GTPase family. IF-2 subfamily.</text>
</comment>
<dbReference type="NCBIfam" id="TIGR00487">
    <property type="entry name" value="IF-2"/>
    <property type="match status" value="1"/>
</dbReference>
<evidence type="ECO:0000256" key="5">
    <source>
        <dbReference type="ARBA" id="ARBA00022917"/>
    </source>
</evidence>
<dbReference type="InterPro" id="IPR015760">
    <property type="entry name" value="TIF_IF2"/>
</dbReference>
<dbReference type="InterPro" id="IPR036925">
    <property type="entry name" value="TIF_IF2_dom3_sf"/>
</dbReference>
<keyword evidence="6" id="KW-0342">GTP-binding</keyword>
<evidence type="ECO:0000256" key="7">
    <source>
        <dbReference type="NCBIfam" id="TIGR00487"/>
    </source>
</evidence>
<sequence length="503" mass="54497">MAEQKNNNLIPRPPVVVVMGHVDHGKTKLLDYIRKTSVAEGEAGGITQHIGAYEIIHKNKKITFLDTPGHEAFSKLRARGAKAADIAVLVVAADDGVKPQTLEALEHIKSAELPFIVAINKIDKPESSPERVKKELAEHDVLVESWGGKIPSVEIAAKPGTNVGELLDLIELLADLGELKGNPDKSAEGVVIETNLDSRRGFVASLLILDGTMETGDYILSGTATGKIKILENFLGNPIKKAAFSSPVLVVGFNELPLIGDKFITEKIPFTVTLKVAKKIGELIEKSVESTEEKSNYVHLIIKGDVQSSVEALKESFEKMQFSPFGGSPEGGENAAIKVLKAEVGNVIESDFKTAIIGDALIIAFNVKIETAIFGTEKEKIPVISGNIIYDVLDKAEAIIKEKLKPKTTREETGRLQVLAIFRQEKNRQVVGGKVISGEIVKGSRFEIIRNDIIMGQGRIAGLQSEKKEVGKIEAGKEAGLEIDFGDPKIAIGDILMLFRKLP</sequence>
<dbReference type="SUPFAM" id="SSF52540">
    <property type="entry name" value="P-loop containing nucleoside triphosphate hydrolases"/>
    <property type="match status" value="1"/>
</dbReference>
<dbReference type="GO" id="GO:0003924">
    <property type="term" value="F:GTPase activity"/>
    <property type="evidence" value="ECO:0007669"/>
    <property type="project" value="InterPro"/>
</dbReference>
<dbReference type="CDD" id="cd01887">
    <property type="entry name" value="IF2_eIF5B"/>
    <property type="match status" value="1"/>
</dbReference>
<dbReference type="Gene3D" id="3.40.50.10050">
    <property type="entry name" value="Translation initiation factor IF- 2, domain 3"/>
    <property type="match status" value="1"/>
</dbReference>
<feature type="domain" description="Tr-type G" evidence="9">
    <location>
        <begin position="11"/>
        <end position="180"/>
    </location>
</feature>
<proteinExistence type="inferred from homology"/>
<gene>
    <name evidence="10" type="ORF">UV07_C0005G0010</name>
</gene>
<evidence type="ECO:0000256" key="8">
    <source>
        <dbReference type="RuleBase" id="RU000644"/>
    </source>
</evidence>
<dbReference type="SUPFAM" id="SSF52156">
    <property type="entry name" value="Initiation factor IF2/eIF5b, domain 3"/>
    <property type="match status" value="1"/>
</dbReference>
<organism evidence="10 11">
    <name type="scientific">Candidatus Azambacteria bacterium GW2011_GWB1_42_17</name>
    <dbReference type="NCBI Taxonomy" id="1618615"/>
    <lineage>
        <taxon>Bacteria</taxon>
        <taxon>Candidatus Azamiibacteriota</taxon>
    </lineage>
</organism>
<evidence type="ECO:0000256" key="3">
    <source>
        <dbReference type="ARBA" id="ARBA00022540"/>
    </source>
</evidence>
<dbReference type="GO" id="GO:0005737">
    <property type="term" value="C:cytoplasm"/>
    <property type="evidence" value="ECO:0007669"/>
    <property type="project" value="UniProtKB-UniRule"/>
</dbReference>
<dbReference type="InterPro" id="IPR005225">
    <property type="entry name" value="Small_GTP-bd"/>
</dbReference>
<dbReference type="InterPro" id="IPR000795">
    <property type="entry name" value="T_Tr_GTP-bd_dom"/>
</dbReference>
<reference evidence="10 11" key="1">
    <citation type="journal article" date="2015" name="Nature">
        <title>rRNA introns, odd ribosomes, and small enigmatic genomes across a large radiation of phyla.</title>
        <authorList>
            <person name="Brown C.T."/>
            <person name="Hug L.A."/>
            <person name="Thomas B.C."/>
            <person name="Sharon I."/>
            <person name="Castelle C.J."/>
            <person name="Singh A."/>
            <person name="Wilkins M.J."/>
            <person name="Williams K.H."/>
            <person name="Banfield J.F."/>
        </authorList>
    </citation>
    <scope>NUCLEOTIDE SEQUENCE [LARGE SCALE GENOMIC DNA]</scope>
</reference>
<dbReference type="Gene3D" id="2.40.30.10">
    <property type="entry name" value="Translation factors"/>
    <property type="match status" value="2"/>
</dbReference>
<dbReference type="Pfam" id="PF22042">
    <property type="entry name" value="EF-G_D2"/>
    <property type="match status" value="1"/>
</dbReference>
<keyword evidence="4" id="KW-0547">Nucleotide-binding</keyword>
<dbReference type="PANTHER" id="PTHR43381">
    <property type="entry name" value="TRANSLATION INITIATION FACTOR IF-2-RELATED"/>
    <property type="match status" value="1"/>
</dbReference>
<dbReference type="PROSITE" id="PS51722">
    <property type="entry name" value="G_TR_2"/>
    <property type="match status" value="1"/>
</dbReference>
<dbReference type="InterPro" id="IPR009000">
    <property type="entry name" value="Transl_B-barrel_sf"/>
</dbReference>
<dbReference type="GO" id="GO:0003743">
    <property type="term" value="F:translation initiation factor activity"/>
    <property type="evidence" value="ECO:0007669"/>
    <property type="project" value="UniProtKB-UniRule"/>
</dbReference>
<dbReference type="AlphaFoldDB" id="A0A0G0Z7Q4"/>
<keyword evidence="3 8" id="KW-0396">Initiation factor</keyword>
<evidence type="ECO:0000256" key="4">
    <source>
        <dbReference type="ARBA" id="ARBA00022741"/>
    </source>
</evidence>
<dbReference type="InterPro" id="IPR027417">
    <property type="entry name" value="P-loop_NTPase"/>
</dbReference>